<accession>A0A196SKX9</accession>
<evidence type="ECO:0000256" key="6">
    <source>
        <dbReference type="PIRNR" id="PIRNR002291"/>
    </source>
</evidence>
<gene>
    <name evidence="9" type="ORF">AV274_0549</name>
</gene>
<dbReference type="GO" id="GO:0030276">
    <property type="term" value="F:clathrin binding"/>
    <property type="evidence" value="ECO:0007669"/>
    <property type="project" value="InterPro"/>
</dbReference>
<dbReference type="Gene3D" id="1.25.10.10">
    <property type="entry name" value="Leucine-rich Repeat Variant"/>
    <property type="match status" value="1"/>
</dbReference>
<sequence>MADISAIGNLANEGINMTKDVVEKMMKSVRGNDKRFFNSSKKGEVGEWKKKLHSLDVTEVTNAMKCVIAAMTIGTDVSMLFPDVISCIHDKTLELKKLVYLYLINYARAKPELIILAVNTFVRDCDDPNPLIRALALRTMACIRVQKIVEYLIMPLGKCIDDVDPYVRKTAAICVAKFYDMDPKRCEEEGFIERLRRMIGDSSPMVVANAIASLCDIGETIGHDVLRLKPKLVNKLLAALNECSEWGQIFILDALAAYIPEDEEEAMLIVEKTIPRLQHVNAAVMLGAVKVILLNVEDCDEELSKTALNKLARALVTLATVDSAELRYVALRNLRLIIQKVPNLLSKNIQVFFCKYNDPFYVKMEKLELLISLATPKYIEKILNELKDYATEADIEFVRASVRAIGRCALKVDSMVDKCIAVLLTLLESRISYVVQEAIVVIRDIFRRYPGKYTSVIVPMCAVMDLIDEPEAKASMVWVVGEYCGVIDNAAELLDALTDSFHDEAAPVQLEMLTAVVKLFLKQPAAGQALVTSVLTMSTEESTNADVRDRGYMYWRLLSADAKLAKQVVLGEKPLIEPQLEETIDDDTLQELITTKNMVLQVVLGEKPLIEPQLEETIDDDTLQELLEEIGLVSSVYHKTGASFITPHVGPAPIDETGEEGSVDLDEEEEEYSESDDGDIFEEEEEAPKEEPKEEPNFLF</sequence>
<organism evidence="9 10">
    <name type="scientific">Blastocystis sp. subtype 1 (strain ATCC 50177 / NandII)</name>
    <dbReference type="NCBI Taxonomy" id="478820"/>
    <lineage>
        <taxon>Eukaryota</taxon>
        <taxon>Sar</taxon>
        <taxon>Stramenopiles</taxon>
        <taxon>Bigyra</taxon>
        <taxon>Opalozoa</taxon>
        <taxon>Opalinata</taxon>
        <taxon>Blastocystidae</taxon>
        <taxon>Blastocystis</taxon>
    </lineage>
</organism>
<comment type="subcellular location">
    <subcellularLocation>
        <location evidence="1">Endomembrane system</location>
    </subcellularLocation>
</comment>
<feature type="region of interest" description="Disordered" evidence="7">
    <location>
        <begin position="648"/>
        <end position="700"/>
    </location>
</feature>
<keyword evidence="10" id="KW-1185">Reference proteome</keyword>
<evidence type="ECO:0000256" key="3">
    <source>
        <dbReference type="ARBA" id="ARBA00022448"/>
    </source>
</evidence>
<dbReference type="GO" id="GO:0016192">
    <property type="term" value="P:vesicle-mediated transport"/>
    <property type="evidence" value="ECO:0007669"/>
    <property type="project" value="InterPro"/>
</dbReference>
<evidence type="ECO:0000313" key="9">
    <source>
        <dbReference type="EMBL" id="OAO17715.1"/>
    </source>
</evidence>
<comment type="similarity">
    <text evidence="2 6">Belongs to the adaptor complexes large subunit family.</text>
</comment>
<dbReference type="EMBL" id="LXWW01000020">
    <property type="protein sequence ID" value="OAO17715.1"/>
    <property type="molecule type" value="Genomic_DNA"/>
</dbReference>
<feature type="compositionally biased region" description="Basic and acidic residues" evidence="7">
    <location>
        <begin position="689"/>
        <end position="700"/>
    </location>
</feature>
<dbReference type="InterPro" id="IPR016024">
    <property type="entry name" value="ARM-type_fold"/>
</dbReference>
<dbReference type="GO" id="GO:0030117">
    <property type="term" value="C:membrane coat"/>
    <property type="evidence" value="ECO:0007669"/>
    <property type="project" value="InterPro"/>
</dbReference>
<comment type="caution">
    <text evidence="9">The sequence shown here is derived from an EMBL/GenBank/DDBJ whole genome shotgun (WGS) entry which is preliminary data.</text>
</comment>
<dbReference type="Pfam" id="PF01602">
    <property type="entry name" value="Adaptin_N"/>
    <property type="match status" value="1"/>
</dbReference>
<evidence type="ECO:0000256" key="1">
    <source>
        <dbReference type="ARBA" id="ARBA00004308"/>
    </source>
</evidence>
<protein>
    <recommendedName>
        <fullName evidence="6">AP complex subunit beta</fullName>
    </recommendedName>
</protein>
<dbReference type="Proteomes" id="UP000078348">
    <property type="component" value="Unassembled WGS sequence"/>
</dbReference>
<dbReference type="InterPro" id="IPR011989">
    <property type="entry name" value="ARM-like"/>
</dbReference>
<evidence type="ECO:0000256" key="4">
    <source>
        <dbReference type="ARBA" id="ARBA00022927"/>
    </source>
</evidence>
<proteinExistence type="inferred from homology"/>
<dbReference type="InterPro" id="IPR026739">
    <property type="entry name" value="AP_beta"/>
</dbReference>
<dbReference type="SUPFAM" id="SSF48371">
    <property type="entry name" value="ARM repeat"/>
    <property type="match status" value="1"/>
</dbReference>
<dbReference type="AlphaFoldDB" id="A0A196SKX9"/>
<dbReference type="InterPro" id="IPR016342">
    <property type="entry name" value="AP_complex_bsu_1_2_4"/>
</dbReference>
<reference evidence="9 10" key="1">
    <citation type="submission" date="2016-05" db="EMBL/GenBank/DDBJ databases">
        <title>Nuclear genome of Blastocystis sp. subtype 1 NandII.</title>
        <authorList>
            <person name="Gentekaki E."/>
            <person name="Curtis B."/>
            <person name="Stairs C."/>
            <person name="Eme L."/>
            <person name="Herman E."/>
            <person name="Klimes V."/>
            <person name="Arias M.C."/>
            <person name="Elias M."/>
            <person name="Hilliou F."/>
            <person name="Klute M."/>
            <person name="Malik S.-B."/>
            <person name="Pightling A."/>
            <person name="Rachubinski R."/>
            <person name="Salas D."/>
            <person name="Schlacht A."/>
            <person name="Suga H."/>
            <person name="Archibald J."/>
            <person name="Ball S.G."/>
            <person name="Clark G."/>
            <person name="Dacks J."/>
            <person name="Van Der Giezen M."/>
            <person name="Tsaousis A."/>
            <person name="Roger A."/>
        </authorList>
    </citation>
    <scope>NUCLEOTIDE SEQUENCE [LARGE SCALE GENOMIC DNA]</scope>
    <source>
        <strain evidence="10">ATCC 50177 / NandII</strain>
    </source>
</reference>
<dbReference type="GO" id="GO:0006886">
    <property type="term" value="P:intracellular protein transport"/>
    <property type="evidence" value="ECO:0007669"/>
    <property type="project" value="InterPro"/>
</dbReference>
<name>A0A196SKX9_BLAHN</name>
<dbReference type="PIRSF" id="PIRSF002291">
    <property type="entry name" value="AP_complex_beta"/>
    <property type="match status" value="1"/>
</dbReference>
<feature type="domain" description="Clathrin/coatomer adaptor adaptin-like N-terminal" evidence="8">
    <location>
        <begin position="47"/>
        <end position="560"/>
    </location>
</feature>
<dbReference type="GO" id="GO:0012505">
    <property type="term" value="C:endomembrane system"/>
    <property type="evidence" value="ECO:0007669"/>
    <property type="project" value="UniProtKB-SubCell"/>
</dbReference>
<evidence type="ECO:0000259" key="8">
    <source>
        <dbReference type="Pfam" id="PF01602"/>
    </source>
</evidence>
<keyword evidence="3 6" id="KW-0813">Transport</keyword>
<dbReference type="InterPro" id="IPR002553">
    <property type="entry name" value="Clathrin/coatomer_adapt-like_N"/>
</dbReference>
<evidence type="ECO:0000256" key="5">
    <source>
        <dbReference type="ARBA" id="ARBA00023136"/>
    </source>
</evidence>
<dbReference type="OrthoDB" id="10254310at2759"/>
<evidence type="ECO:0000313" key="10">
    <source>
        <dbReference type="Proteomes" id="UP000078348"/>
    </source>
</evidence>
<dbReference type="STRING" id="478820.A0A196SKX9"/>
<evidence type="ECO:0000256" key="2">
    <source>
        <dbReference type="ARBA" id="ARBA00006613"/>
    </source>
</evidence>
<keyword evidence="5 6" id="KW-0472">Membrane</keyword>
<feature type="compositionally biased region" description="Acidic residues" evidence="7">
    <location>
        <begin position="656"/>
        <end position="688"/>
    </location>
</feature>
<dbReference type="PANTHER" id="PTHR11134">
    <property type="entry name" value="ADAPTOR COMPLEX SUBUNIT BETA FAMILY MEMBER"/>
    <property type="match status" value="1"/>
</dbReference>
<keyword evidence="4 6" id="KW-0653">Protein transport</keyword>
<evidence type="ECO:0000256" key="7">
    <source>
        <dbReference type="SAM" id="MobiDB-lite"/>
    </source>
</evidence>